<proteinExistence type="predicted"/>
<evidence type="ECO:0000313" key="2">
    <source>
        <dbReference type="Proteomes" id="UP000184096"/>
    </source>
</evidence>
<dbReference type="Proteomes" id="UP000184096">
    <property type="component" value="Chromosome I"/>
</dbReference>
<accession>A0A1M7U844</accession>
<dbReference type="AlphaFoldDB" id="A0A1M7U844"/>
<reference evidence="2" key="1">
    <citation type="submission" date="2016-11" db="EMBL/GenBank/DDBJ databases">
        <authorList>
            <person name="Varghese N."/>
            <person name="Submissions S."/>
        </authorList>
    </citation>
    <scope>NUCLEOTIDE SEQUENCE [LARGE SCALE GENOMIC DNA]</scope>
    <source>
        <strain evidence="2">GAS401</strain>
    </source>
</reference>
<protein>
    <submittedName>
        <fullName evidence="1">Uncharacterized protein</fullName>
    </submittedName>
</protein>
<keyword evidence="2" id="KW-1185">Reference proteome</keyword>
<organism evidence="1 2">
    <name type="scientific">Bradyrhizobium erythrophlei</name>
    <dbReference type="NCBI Taxonomy" id="1437360"/>
    <lineage>
        <taxon>Bacteria</taxon>
        <taxon>Pseudomonadati</taxon>
        <taxon>Pseudomonadota</taxon>
        <taxon>Alphaproteobacteria</taxon>
        <taxon>Hyphomicrobiales</taxon>
        <taxon>Nitrobacteraceae</taxon>
        <taxon>Bradyrhizobium</taxon>
    </lineage>
</organism>
<sequence length="171" mass="19478">MRTELDKVVAALKEFYAREALLFEQDLGERTLTHRLAVEMERQFPDFEVDCDFDRLGPRTLNLPRGSIVSTDDHLGKSIYPDIVVHQRAVPKNHIAIEVRKASNHQPVEHDRHKLRALTDQHIWFAYWIGVLVLLGKSGVTSSEVFVSGEPHEELSKYLAQRLKEAGIGVA</sequence>
<evidence type="ECO:0000313" key="1">
    <source>
        <dbReference type="EMBL" id="SHN79086.1"/>
    </source>
</evidence>
<dbReference type="EMBL" id="LT670849">
    <property type="protein sequence ID" value="SHN79086.1"/>
    <property type="molecule type" value="Genomic_DNA"/>
</dbReference>
<gene>
    <name evidence="1" type="ORF">SAMN05444170_3910</name>
</gene>
<name>A0A1M7U844_9BRAD</name>
<dbReference type="OrthoDB" id="7432609at2"/>
<dbReference type="RefSeq" id="WP_072826241.1">
    <property type="nucleotide sequence ID" value="NZ_LT670849.1"/>
</dbReference>